<proteinExistence type="predicted"/>
<dbReference type="InterPro" id="IPR057727">
    <property type="entry name" value="WCX_dom"/>
</dbReference>
<dbReference type="GO" id="GO:0052621">
    <property type="term" value="F:diguanylate cyclase activity"/>
    <property type="evidence" value="ECO:0007669"/>
    <property type="project" value="UniProtKB-EC"/>
</dbReference>
<reference evidence="6" key="1">
    <citation type="journal article" date="2020" name="Microbiol. Resour. Announc.">
        <title>Draft Genome Sequences of Thiorhodococcus mannitoliphagus and Thiorhodococcus minor, Purple Sulfur Photosynthetic Bacteria in the Gammaproteobacterial Family Chromatiaceae.</title>
        <authorList>
            <person name="Aviles F.A."/>
            <person name="Meyer T.E."/>
            <person name="Kyndt J.A."/>
        </authorList>
    </citation>
    <scope>NUCLEOTIDE SEQUENCE [LARGE SCALE GENOMIC DNA]</scope>
    <source>
        <strain evidence="6">DSM 18266</strain>
    </source>
</reference>
<dbReference type="PROSITE" id="PS50887">
    <property type="entry name" value="GGDEF"/>
    <property type="match status" value="1"/>
</dbReference>
<comment type="cofactor">
    <cofactor evidence="1">
        <name>Mg(2+)</name>
        <dbReference type="ChEBI" id="CHEBI:18420"/>
    </cofactor>
</comment>
<dbReference type="Pfam" id="PF00990">
    <property type="entry name" value="GGDEF"/>
    <property type="match status" value="1"/>
</dbReference>
<dbReference type="PANTHER" id="PTHR45138:SF9">
    <property type="entry name" value="DIGUANYLATE CYCLASE DGCM-RELATED"/>
    <property type="match status" value="1"/>
</dbReference>
<dbReference type="GO" id="GO:0005886">
    <property type="term" value="C:plasma membrane"/>
    <property type="evidence" value="ECO:0007669"/>
    <property type="project" value="TreeGrafter"/>
</dbReference>
<accession>A0A6P1E3G7</accession>
<feature type="domain" description="GGDEF" evidence="4">
    <location>
        <begin position="188"/>
        <end position="344"/>
    </location>
</feature>
<dbReference type="CDD" id="cd01949">
    <property type="entry name" value="GGDEF"/>
    <property type="match status" value="1"/>
</dbReference>
<dbReference type="InterPro" id="IPR000160">
    <property type="entry name" value="GGDEF_dom"/>
</dbReference>
<dbReference type="Gene3D" id="3.30.70.270">
    <property type="match status" value="1"/>
</dbReference>
<dbReference type="AlphaFoldDB" id="A0A6P1E3G7"/>
<name>A0A6P1E3G7_9GAMM</name>
<comment type="catalytic activity">
    <reaction evidence="3">
        <text>2 GTP = 3',3'-c-di-GMP + 2 diphosphate</text>
        <dbReference type="Rhea" id="RHEA:24898"/>
        <dbReference type="ChEBI" id="CHEBI:33019"/>
        <dbReference type="ChEBI" id="CHEBI:37565"/>
        <dbReference type="ChEBI" id="CHEBI:58805"/>
        <dbReference type="EC" id="2.7.7.65"/>
    </reaction>
</comment>
<dbReference type="RefSeq" id="WP_164657018.1">
    <property type="nucleotide sequence ID" value="NZ_JAAIJR010000246.1"/>
</dbReference>
<dbReference type="NCBIfam" id="TIGR00254">
    <property type="entry name" value="GGDEF"/>
    <property type="match status" value="1"/>
</dbReference>
<comment type="caution">
    <text evidence="5">The sequence shown here is derived from an EMBL/GenBank/DDBJ whole genome shotgun (WGS) entry which is preliminary data.</text>
</comment>
<evidence type="ECO:0000313" key="6">
    <source>
        <dbReference type="Proteomes" id="UP000471640"/>
    </source>
</evidence>
<dbReference type="InterPro" id="IPR026881">
    <property type="entry name" value="WYL_dom"/>
</dbReference>
<evidence type="ECO:0000256" key="3">
    <source>
        <dbReference type="ARBA" id="ARBA00034247"/>
    </source>
</evidence>
<dbReference type="SMART" id="SM00267">
    <property type="entry name" value="GGDEF"/>
    <property type="match status" value="1"/>
</dbReference>
<protein>
    <recommendedName>
        <fullName evidence="2">diguanylate cyclase</fullName>
        <ecNumber evidence="2">2.7.7.65</ecNumber>
    </recommendedName>
</protein>
<dbReference type="Proteomes" id="UP000471640">
    <property type="component" value="Unassembled WGS sequence"/>
</dbReference>
<dbReference type="InterPro" id="IPR043128">
    <property type="entry name" value="Rev_trsase/Diguanyl_cyclase"/>
</dbReference>
<keyword evidence="6" id="KW-1185">Reference proteome</keyword>
<dbReference type="FunFam" id="3.30.70.270:FF:000001">
    <property type="entry name" value="Diguanylate cyclase domain protein"/>
    <property type="match status" value="1"/>
</dbReference>
<evidence type="ECO:0000313" key="5">
    <source>
        <dbReference type="EMBL" id="NEX23596.1"/>
    </source>
</evidence>
<dbReference type="PANTHER" id="PTHR45138">
    <property type="entry name" value="REGULATORY COMPONENTS OF SENSORY TRANSDUCTION SYSTEM"/>
    <property type="match status" value="1"/>
</dbReference>
<dbReference type="EC" id="2.7.7.65" evidence="2"/>
<organism evidence="5 6">
    <name type="scientific">Thiorhodococcus mannitoliphagus</name>
    <dbReference type="NCBI Taxonomy" id="329406"/>
    <lineage>
        <taxon>Bacteria</taxon>
        <taxon>Pseudomonadati</taxon>
        <taxon>Pseudomonadota</taxon>
        <taxon>Gammaproteobacteria</taxon>
        <taxon>Chromatiales</taxon>
        <taxon>Chromatiaceae</taxon>
        <taxon>Thiorhodococcus</taxon>
    </lineage>
</organism>
<dbReference type="EMBL" id="JAAIJR010000246">
    <property type="protein sequence ID" value="NEX23596.1"/>
    <property type="molecule type" value="Genomic_DNA"/>
</dbReference>
<reference evidence="5 6" key="2">
    <citation type="submission" date="2020-02" db="EMBL/GenBank/DDBJ databases">
        <title>Genome sequences of Thiorhodococcus mannitoliphagus and Thiorhodococcus minor, purple sulfur photosynthetic bacteria in the gammaproteobacterial family, Chromatiaceae.</title>
        <authorList>
            <person name="Aviles F.A."/>
            <person name="Meyer T.E."/>
            <person name="Kyndt J.A."/>
        </authorList>
    </citation>
    <scope>NUCLEOTIDE SEQUENCE [LARGE SCALE GENOMIC DNA]</scope>
    <source>
        <strain evidence="5 6">DSM 18266</strain>
    </source>
</reference>
<dbReference type="Pfam" id="PF25583">
    <property type="entry name" value="WCX"/>
    <property type="match status" value="1"/>
</dbReference>
<dbReference type="InterPro" id="IPR050469">
    <property type="entry name" value="Diguanylate_Cyclase"/>
</dbReference>
<dbReference type="GO" id="GO:1902201">
    <property type="term" value="P:negative regulation of bacterial-type flagellum-dependent cell motility"/>
    <property type="evidence" value="ECO:0007669"/>
    <property type="project" value="TreeGrafter"/>
</dbReference>
<dbReference type="SUPFAM" id="SSF55073">
    <property type="entry name" value="Nucleotide cyclase"/>
    <property type="match status" value="1"/>
</dbReference>
<evidence type="ECO:0000256" key="2">
    <source>
        <dbReference type="ARBA" id="ARBA00012528"/>
    </source>
</evidence>
<evidence type="ECO:0000259" key="4">
    <source>
        <dbReference type="PROSITE" id="PS50887"/>
    </source>
</evidence>
<dbReference type="Pfam" id="PF13280">
    <property type="entry name" value="WYL"/>
    <property type="match status" value="1"/>
</dbReference>
<gene>
    <name evidence="5" type="ORF">G3480_25530</name>
</gene>
<sequence length="344" mass="38342">MEISYSKTDADSETTCRIHPLGWAKRNRVAYVACTFWNYADLRWLAVHRIDSARALEDSVASRAEPSAIDAFLDSPPLAPQHETLMGLELELSESLYSAIQAQPPEGEDIQIAPPQDGWFRLQGRVPDSLGLRSWLLGLQDAVRIVQPVSLKQELHRLLFDPLTGLVNRHELELALPRHLAATHRNRAQLSVIAIDLDHFRDVNNCFGHAFGDAALHHFASILKAQCRAMDLAVRQGGEEFLVLLPNTTTDSAVQIAERIRLALESKPLPLTADATTRLRETSNADCRHQLTDDTLRLTASLGVATERGADQDIPLETLAEELLKRADRALYRAKESGRNCVCR</sequence>
<dbReference type="GO" id="GO:0043709">
    <property type="term" value="P:cell adhesion involved in single-species biofilm formation"/>
    <property type="evidence" value="ECO:0007669"/>
    <property type="project" value="TreeGrafter"/>
</dbReference>
<evidence type="ECO:0000256" key="1">
    <source>
        <dbReference type="ARBA" id="ARBA00001946"/>
    </source>
</evidence>
<dbReference type="InterPro" id="IPR029787">
    <property type="entry name" value="Nucleotide_cyclase"/>
</dbReference>